<feature type="domain" description="EamA" evidence="7">
    <location>
        <begin position="7"/>
        <end position="138"/>
    </location>
</feature>
<dbReference type="Proteomes" id="UP001589692">
    <property type="component" value="Unassembled WGS sequence"/>
</dbReference>
<feature type="transmembrane region" description="Helical" evidence="6">
    <location>
        <begin position="205"/>
        <end position="224"/>
    </location>
</feature>
<gene>
    <name evidence="8" type="ORF">ACFFP0_12735</name>
</gene>
<evidence type="ECO:0000256" key="3">
    <source>
        <dbReference type="ARBA" id="ARBA00022692"/>
    </source>
</evidence>
<comment type="subcellular location">
    <subcellularLocation>
        <location evidence="1">Membrane</location>
        <topology evidence="1">Multi-pass membrane protein</topology>
    </subcellularLocation>
</comment>
<feature type="transmembrane region" description="Helical" evidence="6">
    <location>
        <begin position="123"/>
        <end position="142"/>
    </location>
</feature>
<keyword evidence="5 6" id="KW-0472">Membrane</keyword>
<organism evidence="8 9">
    <name type="scientific">Rhizobium puerariae</name>
    <dbReference type="NCBI Taxonomy" id="1585791"/>
    <lineage>
        <taxon>Bacteria</taxon>
        <taxon>Pseudomonadati</taxon>
        <taxon>Pseudomonadota</taxon>
        <taxon>Alphaproteobacteria</taxon>
        <taxon>Hyphomicrobiales</taxon>
        <taxon>Rhizobiaceae</taxon>
        <taxon>Rhizobium/Agrobacterium group</taxon>
        <taxon>Rhizobium</taxon>
    </lineage>
</organism>
<dbReference type="InterPro" id="IPR037185">
    <property type="entry name" value="EmrE-like"/>
</dbReference>
<feature type="transmembrane region" description="Helical" evidence="6">
    <location>
        <begin position="100"/>
        <end position="116"/>
    </location>
</feature>
<evidence type="ECO:0000256" key="6">
    <source>
        <dbReference type="SAM" id="Phobius"/>
    </source>
</evidence>
<dbReference type="PANTHER" id="PTHR22911:SF6">
    <property type="entry name" value="SOLUTE CARRIER FAMILY 35 MEMBER G1"/>
    <property type="match status" value="1"/>
</dbReference>
<comment type="caution">
    <text evidence="8">The sequence shown here is derived from an EMBL/GenBank/DDBJ whole genome shotgun (WGS) entry which is preliminary data.</text>
</comment>
<feature type="transmembrane region" description="Helical" evidence="6">
    <location>
        <begin position="179"/>
        <end position="199"/>
    </location>
</feature>
<accession>A0ABV6AJ52</accession>
<feature type="transmembrane region" description="Helical" evidence="6">
    <location>
        <begin position="148"/>
        <end position="167"/>
    </location>
</feature>
<feature type="transmembrane region" description="Helical" evidence="6">
    <location>
        <begin position="236"/>
        <end position="255"/>
    </location>
</feature>
<feature type="domain" description="EamA" evidence="7">
    <location>
        <begin position="150"/>
        <end position="278"/>
    </location>
</feature>
<feature type="transmembrane region" description="Helical" evidence="6">
    <location>
        <begin position="261"/>
        <end position="280"/>
    </location>
</feature>
<dbReference type="SUPFAM" id="SSF103481">
    <property type="entry name" value="Multidrug resistance efflux transporter EmrE"/>
    <property type="match status" value="2"/>
</dbReference>
<sequence>MKTPYGIGILLITLSYFIFSTHDAVIKLLVEQVTVWQILFFRSVTVCACCLFIGGPRLAHHAATSSIVKPMAVRGLFLIAAWLSYYTAAKSLQLGELTTLYFAAPVVATLLAGPMLREHVTPARWVAVIVGFVGVIVASNPIGLKVSLPVYLALQAACLWAFSTVLLRRTALHETTMVQMTLTNFFFIVLTGGMLAVEWRDIDLVTTTMLFGVGVLSGLAQYAYFEGMRRAPVSVLAPFEYTALIWAFVLGFLIWGDLPAANVAIGAVLIGGAGLLIIFSERFGRRLRGKADGG</sequence>
<dbReference type="EMBL" id="JBHMAA010000014">
    <property type="protein sequence ID" value="MFB9949723.1"/>
    <property type="molecule type" value="Genomic_DNA"/>
</dbReference>
<feature type="transmembrane region" description="Helical" evidence="6">
    <location>
        <begin position="7"/>
        <end position="30"/>
    </location>
</feature>
<dbReference type="InterPro" id="IPR000620">
    <property type="entry name" value="EamA_dom"/>
</dbReference>
<name>A0ABV6AJ52_9HYPH</name>
<dbReference type="PANTHER" id="PTHR22911">
    <property type="entry name" value="ACYL-MALONYL CONDENSING ENZYME-RELATED"/>
    <property type="match status" value="1"/>
</dbReference>
<evidence type="ECO:0000259" key="7">
    <source>
        <dbReference type="Pfam" id="PF00892"/>
    </source>
</evidence>
<reference evidence="8 9" key="1">
    <citation type="submission" date="2024-09" db="EMBL/GenBank/DDBJ databases">
        <authorList>
            <person name="Sun Q."/>
            <person name="Mori K."/>
        </authorList>
    </citation>
    <scope>NUCLEOTIDE SEQUENCE [LARGE SCALE GENOMIC DNA]</scope>
    <source>
        <strain evidence="8 9">TBRC 4938</strain>
    </source>
</reference>
<feature type="transmembrane region" description="Helical" evidence="6">
    <location>
        <begin position="71"/>
        <end position="88"/>
    </location>
</feature>
<comment type="similarity">
    <text evidence="2">Belongs to the drug/metabolite transporter (DMT) superfamily. 10 TMS drug/metabolite exporter (DME) (TC 2.A.7.3) family.</text>
</comment>
<evidence type="ECO:0000313" key="9">
    <source>
        <dbReference type="Proteomes" id="UP001589692"/>
    </source>
</evidence>
<feature type="transmembrane region" description="Helical" evidence="6">
    <location>
        <begin position="36"/>
        <end position="59"/>
    </location>
</feature>
<evidence type="ECO:0000256" key="5">
    <source>
        <dbReference type="ARBA" id="ARBA00023136"/>
    </source>
</evidence>
<proteinExistence type="inferred from homology"/>
<protein>
    <submittedName>
        <fullName evidence="8">DMT family transporter</fullName>
    </submittedName>
</protein>
<evidence type="ECO:0000256" key="2">
    <source>
        <dbReference type="ARBA" id="ARBA00009853"/>
    </source>
</evidence>
<dbReference type="RefSeq" id="WP_377261076.1">
    <property type="nucleotide sequence ID" value="NZ_JBHMAA010000014.1"/>
</dbReference>
<keyword evidence="9" id="KW-1185">Reference proteome</keyword>
<evidence type="ECO:0000256" key="1">
    <source>
        <dbReference type="ARBA" id="ARBA00004141"/>
    </source>
</evidence>
<keyword evidence="4 6" id="KW-1133">Transmembrane helix</keyword>
<evidence type="ECO:0000313" key="8">
    <source>
        <dbReference type="EMBL" id="MFB9949723.1"/>
    </source>
</evidence>
<dbReference type="Pfam" id="PF00892">
    <property type="entry name" value="EamA"/>
    <property type="match status" value="2"/>
</dbReference>
<keyword evidence="3 6" id="KW-0812">Transmembrane</keyword>
<evidence type="ECO:0000256" key="4">
    <source>
        <dbReference type="ARBA" id="ARBA00022989"/>
    </source>
</evidence>